<evidence type="ECO:0000313" key="6">
    <source>
        <dbReference type="EMBL" id="KAF6275736.1"/>
    </source>
</evidence>
<sequence length="240" mass="25719">MRGLTLSQVDMACRGCARPRGLAWVLQLTVAWILLGACGGGRALPIRSQRRHRLAANLGPGQLHLAGPVCCPSEMDTAEALESGILSEGCRKPSPRCKSFLGHLQVALRSHFRFLLLGAHQTQLLCPELCHAWVAICKGDITCGPTWLPPLAKRHCNPSCSTSGQTFTDGRDLCRSVLGYTLPEVVPGSGDCLNMSISVLPTRRQGRRARDTSGPRFRRPRAWIQDIAGSGSGSGSGSGL</sequence>
<reference evidence="6 7" key="1">
    <citation type="journal article" date="2020" name="Nature">
        <title>Six reference-quality genomes reveal evolution of bat adaptations.</title>
        <authorList>
            <person name="Jebb D."/>
            <person name="Huang Z."/>
            <person name="Pippel M."/>
            <person name="Hughes G.M."/>
            <person name="Lavrichenko K."/>
            <person name="Devanna P."/>
            <person name="Winkler S."/>
            <person name="Jermiin L.S."/>
            <person name="Skirmuntt E.C."/>
            <person name="Katzourakis A."/>
            <person name="Burkitt-Gray L."/>
            <person name="Ray D.A."/>
            <person name="Sullivan K.A.M."/>
            <person name="Roscito J.G."/>
            <person name="Kirilenko B.M."/>
            <person name="Davalos L.M."/>
            <person name="Corthals A.P."/>
            <person name="Power M.L."/>
            <person name="Jones G."/>
            <person name="Ransome R.D."/>
            <person name="Dechmann D.K.N."/>
            <person name="Locatelli A.G."/>
            <person name="Puechmaille S.J."/>
            <person name="Fedrigo O."/>
            <person name="Jarvis E.D."/>
            <person name="Hiller M."/>
            <person name="Vernes S.C."/>
            <person name="Myers E.W."/>
            <person name="Teeling E.C."/>
        </authorList>
    </citation>
    <scope>NUCLEOTIDE SEQUENCE [LARGE SCALE GENOMIC DNA]</scope>
    <source>
        <strain evidence="6">MPipKuh1</strain>
        <tissue evidence="6">Flight muscle</tissue>
    </source>
</reference>
<dbReference type="InterPro" id="IPR018143">
    <property type="entry name" value="Folate_rcpt-like"/>
</dbReference>
<feature type="transmembrane region" description="Helical" evidence="4">
    <location>
        <begin position="24"/>
        <end position="44"/>
    </location>
</feature>
<keyword evidence="4" id="KW-1133">Transmembrane helix</keyword>
<keyword evidence="4" id="KW-0812">Transmembrane</keyword>
<dbReference type="Proteomes" id="UP000558488">
    <property type="component" value="Unassembled WGS sequence"/>
</dbReference>
<accession>A0A7J7RHY2</accession>
<evidence type="ECO:0000256" key="4">
    <source>
        <dbReference type="SAM" id="Phobius"/>
    </source>
</evidence>
<dbReference type="GO" id="GO:0038023">
    <property type="term" value="F:signaling receptor activity"/>
    <property type="evidence" value="ECO:0007669"/>
    <property type="project" value="TreeGrafter"/>
</dbReference>
<feature type="domain" description="Folate receptor-like" evidence="5">
    <location>
        <begin position="69"/>
        <end position="194"/>
    </location>
</feature>
<dbReference type="PANTHER" id="PTHR10517:SF19">
    <property type="entry name" value="RETBINDIN"/>
    <property type="match status" value="1"/>
</dbReference>
<evidence type="ECO:0000256" key="3">
    <source>
        <dbReference type="ARBA" id="ARBA00023157"/>
    </source>
</evidence>
<dbReference type="GO" id="GO:1902444">
    <property type="term" value="F:riboflavin binding"/>
    <property type="evidence" value="ECO:0007669"/>
    <property type="project" value="TreeGrafter"/>
</dbReference>
<name>A0A7J7RHY2_PIPKU</name>
<keyword evidence="2" id="KW-0732">Signal</keyword>
<keyword evidence="7" id="KW-1185">Reference proteome</keyword>
<keyword evidence="4" id="KW-0472">Membrane</keyword>
<dbReference type="EMBL" id="JACAGB010000073">
    <property type="protein sequence ID" value="KAF6275736.1"/>
    <property type="molecule type" value="Genomic_DNA"/>
</dbReference>
<dbReference type="PANTHER" id="PTHR10517">
    <property type="entry name" value="FOLATE RECEPTOR"/>
    <property type="match status" value="1"/>
</dbReference>
<dbReference type="AlphaFoldDB" id="A0A7J7RHY2"/>
<comment type="similarity">
    <text evidence="1">Belongs to the folate receptor family.</text>
</comment>
<protein>
    <submittedName>
        <fullName evidence="6">Retbindin</fullName>
    </submittedName>
</protein>
<dbReference type="GO" id="GO:0032217">
    <property type="term" value="F:riboflavin transmembrane transporter activity"/>
    <property type="evidence" value="ECO:0007669"/>
    <property type="project" value="TreeGrafter"/>
</dbReference>
<evidence type="ECO:0000259" key="5">
    <source>
        <dbReference type="Pfam" id="PF03024"/>
    </source>
</evidence>
<gene>
    <name evidence="6" type="ORF">mPipKuh1_015249</name>
</gene>
<organism evidence="6 7">
    <name type="scientific">Pipistrellus kuhlii</name>
    <name type="common">Kuhl's pipistrelle</name>
    <dbReference type="NCBI Taxonomy" id="59472"/>
    <lineage>
        <taxon>Eukaryota</taxon>
        <taxon>Metazoa</taxon>
        <taxon>Chordata</taxon>
        <taxon>Craniata</taxon>
        <taxon>Vertebrata</taxon>
        <taxon>Euteleostomi</taxon>
        <taxon>Mammalia</taxon>
        <taxon>Eutheria</taxon>
        <taxon>Laurasiatheria</taxon>
        <taxon>Chiroptera</taxon>
        <taxon>Yangochiroptera</taxon>
        <taxon>Vespertilionidae</taxon>
        <taxon>Pipistrellus</taxon>
    </lineage>
</organism>
<dbReference type="GO" id="GO:0009897">
    <property type="term" value="C:external side of plasma membrane"/>
    <property type="evidence" value="ECO:0007669"/>
    <property type="project" value="TreeGrafter"/>
</dbReference>
<evidence type="ECO:0000256" key="2">
    <source>
        <dbReference type="ARBA" id="ARBA00022729"/>
    </source>
</evidence>
<dbReference type="InterPro" id="IPR004269">
    <property type="entry name" value="Folate_rcpt"/>
</dbReference>
<evidence type="ECO:0000256" key="1">
    <source>
        <dbReference type="ARBA" id="ARBA00007932"/>
    </source>
</evidence>
<keyword evidence="3" id="KW-1015">Disulfide bond</keyword>
<evidence type="ECO:0000313" key="7">
    <source>
        <dbReference type="Proteomes" id="UP000558488"/>
    </source>
</evidence>
<comment type="caution">
    <text evidence="6">The sequence shown here is derived from an EMBL/GenBank/DDBJ whole genome shotgun (WGS) entry which is preliminary data.</text>
</comment>
<dbReference type="Pfam" id="PF03024">
    <property type="entry name" value="Folate_rec"/>
    <property type="match status" value="1"/>
</dbReference>
<proteinExistence type="inferred from homology"/>